<dbReference type="GO" id="GO:0005524">
    <property type="term" value="F:ATP binding"/>
    <property type="evidence" value="ECO:0007669"/>
    <property type="project" value="UniProtKB-KW"/>
</dbReference>
<keyword evidence="2" id="KW-1185">Reference proteome</keyword>
<name>A0A8J4U8C2_CLAMG</name>
<dbReference type="AlphaFoldDB" id="A0A8J4U8C2"/>
<comment type="caution">
    <text evidence="1">The sequence shown here is derived from an EMBL/GenBank/DDBJ whole genome shotgun (WGS) entry which is preliminary data.</text>
</comment>
<accession>A0A8J4U8C2</accession>
<protein>
    <submittedName>
        <fullName evidence="1">Lipid A export ATP-binding/permease protein MsbA</fullName>
    </submittedName>
</protein>
<reference evidence="1" key="1">
    <citation type="submission" date="2020-07" db="EMBL/GenBank/DDBJ databases">
        <title>Clarias magur genome sequencing, assembly and annotation.</title>
        <authorList>
            <person name="Kushwaha B."/>
            <person name="Kumar R."/>
            <person name="Das P."/>
            <person name="Joshi C.G."/>
            <person name="Kumar D."/>
            <person name="Nagpure N.S."/>
            <person name="Pandey M."/>
            <person name="Agarwal S."/>
            <person name="Srivastava S."/>
            <person name="Singh M."/>
            <person name="Sahoo L."/>
            <person name="Jayasankar P."/>
            <person name="Meher P.K."/>
            <person name="Koringa P.G."/>
            <person name="Iquebal M.A."/>
            <person name="Das S.P."/>
            <person name="Bit A."/>
            <person name="Patnaik S."/>
            <person name="Patel N."/>
            <person name="Shah T.M."/>
            <person name="Hinsu A."/>
            <person name="Jena J.K."/>
        </authorList>
    </citation>
    <scope>NUCLEOTIDE SEQUENCE</scope>
    <source>
        <strain evidence="1">CIFAMagur01</strain>
        <tissue evidence="1">Testis</tissue>
    </source>
</reference>
<organism evidence="1 2">
    <name type="scientific">Clarias magur</name>
    <name type="common">Asian catfish</name>
    <name type="synonym">Macropteronotus magur</name>
    <dbReference type="NCBI Taxonomy" id="1594786"/>
    <lineage>
        <taxon>Eukaryota</taxon>
        <taxon>Metazoa</taxon>
        <taxon>Chordata</taxon>
        <taxon>Craniata</taxon>
        <taxon>Vertebrata</taxon>
        <taxon>Euteleostomi</taxon>
        <taxon>Actinopterygii</taxon>
        <taxon>Neopterygii</taxon>
        <taxon>Teleostei</taxon>
        <taxon>Ostariophysi</taxon>
        <taxon>Siluriformes</taxon>
        <taxon>Clariidae</taxon>
        <taxon>Clarias</taxon>
    </lineage>
</organism>
<proteinExistence type="predicted"/>
<feature type="non-terminal residue" evidence="1">
    <location>
        <position position="92"/>
    </location>
</feature>
<keyword evidence="1" id="KW-0547">Nucleotide-binding</keyword>
<dbReference type="Proteomes" id="UP000727407">
    <property type="component" value="Unassembled WGS sequence"/>
</dbReference>
<dbReference type="EMBL" id="QNUK01000493">
    <property type="protein sequence ID" value="KAF5892565.1"/>
    <property type="molecule type" value="Genomic_DNA"/>
</dbReference>
<evidence type="ECO:0000313" key="1">
    <source>
        <dbReference type="EMBL" id="KAF5892565.1"/>
    </source>
</evidence>
<evidence type="ECO:0000313" key="2">
    <source>
        <dbReference type="Proteomes" id="UP000727407"/>
    </source>
</evidence>
<sequence length="92" mass="10260">MAVQATKSSLNWKIIDTGWVIVGASLSLSSTLCDGLHVSFCYPQQPLTVCENISSYRIPQHAILLCLMYVDGFRLLGACSSKVFDERRYTIQ</sequence>
<gene>
    <name evidence="1" type="primary">msbA</name>
    <name evidence="1" type="ORF">DAT39_017747</name>
</gene>
<keyword evidence="1" id="KW-0067">ATP-binding</keyword>